<gene>
    <name evidence="2" type="ORF">V1633_31860</name>
</gene>
<evidence type="ECO:0000256" key="1">
    <source>
        <dbReference type="SAM" id="MobiDB-lite"/>
    </source>
</evidence>
<accession>A0ABU7S2P5</accession>
<dbReference type="EMBL" id="JAZGQK010000034">
    <property type="protein sequence ID" value="MEE6263085.1"/>
    <property type="molecule type" value="Genomic_DNA"/>
</dbReference>
<dbReference type="SUPFAM" id="SSF75011">
    <property type="entry name" value="3-carboxy-cis,cis-mucoante lactonizing enzyme"/>
    <property type="match status" value="1"/>
</dbReference>
<proteinExistence type="predicted"/>
<feature type="region of interest" description="Disordered" evidence="1">
    <location>
        <begin position="293"/>
        <end position="342"/>
    </location>
</feature>
<keyword evidence="3" id="KW-1185">Reference proteome</keyword>
<comment type="caution">
    <text evidence="2">The sequence shown here is derived from an EMBL/GenBank/DDBJ whole genome shotgun (WGS) entry which is preliminary data.</text>
</comment>
<dbReference type="RefSeq" id="WP_331218023.1">
    <property type="nucleotide sequence ID" value="NZ_JAZGQK010000034.1"/>
</dbReference>
<feature type="region of interest" description="Disordered" evidence="1">
    <location>
        <begin position="153"/>
        <end position="194"/>
    </location>
</feature>
<sequence>MALVDVLEDDEHRPEYGTLVVTDAWPDPGVEELPMLAGMLRRGAVDTQPAGTIACSGDGWLEARATDEYHRVRFEAHDSVPGDDRDDWQDVVELPYRCRGGRVGLGTVTGSHVDPSLPLGAPGFYRVRLSRRPAVEVGGDVFRLQFWPDRAIGRGAGPAPDRYAGRDDNTGPDPRTGPDHDAGPGSGGWPAPPRWLRRHRPVLVGPPPPALDTRVALARYRVFATDLVTIATWGNTSGEVTASWTGLAESLLVSVAQVRETVDWAVGRRALAVDGDLSTELVTLRALPREPAVHRYSGPPMRAPTPGPPWDGSTPPPRHGEPGAPPSVPEPGIPPPRGTHRTSAFVQHGVRGAESGPTGPASTLSLAVFGQSAPEPYLPPWGDPPSAGLVSQDGRVTVWRDGEPVVLARWRPPRPDERIYQALETRHGVLLAASSATVLVRPDGRVDPVGTKSLFGGALADDGRHFGYVEHHVGRHSYQRLHLVDLADGTRHTMPGDDRRADLRLLAIRAGVVQVSGGTAGGEVLRWRPGQAPEPTGRRLRAVDPQSGTALATADDEPGTLVVLAADGRVHRRLRVAPEVRLGPGGHFLYEVRHQPPGLVLHDLTGKPSEPRTVWLPIGAGVGVPTAPVWESPSRLLVRVDHGGQLDTRLLRVDLHTGAFQRVPLPPTAGHDVLPVTPLPR</sequence>
<evidence type="ECO:0000313" key="3">
    <source>
        <dbReference type="Proteomes" id="UP001332243"/>
    </source>
</evidence>
<organism evidence="2 3">
    <name type="scientific">Plantactinospora sonchi</name>
    <dbReference type="NCBI Taxonomy" id="1544735"/>
    <lineage>
        <taxon>Bacteria</taxon>
        <taxon>Bacillati</taxon>
        <taxon>Actinomycetota</taxon>
        <taxon>Actinomycetes</taxon>
        <taxon>Micromonosporales</taxon>
        <taxon>Micromonosporaceae</taxon>
        <taxon>Plantactinospora</taxon>
    </lineage>
</organism>
<name>A0ABU7S2P5_9ACTN</name>
<evidence type="ECO:0000313" key="2">
    <source>
        <dbReference type="EMBL" id="MEE6263085.1"/>
    </source>
</evidence>
<protein>
    <submittedName>
        <fullName evidence="2">Uncharacterized protein</fullName>
    </submittedName>
</protein>
<dbReference type="Proteomes" id="UP001332243">
    <property type="component" value="Unassembled WGS sequence"/>
</dbReference>
<reference evidence="2 3" key="1">
    <citation type="submission" date="2024-01" db="EMBL/GenBank/DDBJ databases">
        <title>Genome insights into Plantactinospora sonchi sp. nov.</title>
        <authorList>
            <person name="Wang L."/>
        </authorList>
    </citation>
    <scope>NUCLEOTIDE SEQUENCE [LARGE SCALE GENOMIC DNA]</scope>
    <source>
        <strain evidence="2 3">NEAU-QY2</strain>
    </source>
</reference>
<feature type="compositionally biased region" description="Pro residues" evidence="1">
    <location>
        <begin position="301"/>
        <end position="337"/>
    </location>
</feature>